<keyword evidence="6" id="KW-1185">Reference proteome</keyword>
<dbReference type="AlphaFoldDB" id="A0A6L5GAX7"/>
<dbReference type="EMBL" id="WIAO01000016">
    <property type="protein sequence ID" value="MQM26720.1"/>
    <property type="molecule type" value="Genomic_DNA"/>
</dbReference>
<dbReference type="Proteomes" id="UP000477750">
    <property type="component" value="Unassembled WGS sequence"/>
</dbReference>
<keyword evidence="2" id="KW-0378">Hydrolase</keyword>
<dbReference type="InterPro" id="IPR002509">
    <property type="entry name" value="NODB_dom"/>
</dbReference>
<feature type="signal peptide" evidence="3">
    <location>
        <begin position="1"/>
        <end position="34"/>
    </location>
</feature>
<dbReference type="SMART" id="SM00458">
    <property type="entry name" value="RICIN"/>
    <property type="match status" value="1"/>
</dbReference>
<dbReference type="Gene3D" id="3.20.20.370">
    <property type="entry name" value="Glycoside hydrolase/deacetylase"/>
    <property type="match status" value="1"/>
</dbReference>
<sequence length="362" mass="37553">MQSHRIRPLIATLSALAVAAATVVALLIASPSYAQTCNGYVALTFDDGPNPGTTNSLLNALTANGLRATMFNTGQAAASNPSLVRAQVSAGMWVANHSYTHPHMTQLSSTQMAQEISRTQQAIQQAGGGTPVLFRPPYGETNATLRSVASQHGLTEVLWSVDSQDWNGASTAQIVSAANNLQNGGVMLMHDAYQNTINAIPQIASNLRSRGLCAGMISPSTGRAVAPDGSGGGGGGGGEGTDLLRSQSAGKCIDVPGGNTANGTRVQLYTCYEGANQQFTYTSAQELRVLGKCLEATSGTNGTLAQIATCTGAASQKWTFGSDGTIRNSGHNTCLDVYSSDNGAAVQLYSCWTGANQKWTRV</sequence>
<dbReference type="Pfam" id="PF00652">
    <property type="entry name" value="Ricin_B_lectin"/>
    <property type="match status" value="1"/>
</dbReference>
<keyword evidence="1" id="KW-0479">Metal-binding</keyword>
<dbReference type="GO" id="GO:0016810">
    <property type="term" value="F:hydrolase activity, acting on carbon-nitrogen (but not peptide) bonds"/>
    <property type="evidence" value="ECO:0007669"/>
    <property type="project" value="InterPro"/>
</dbReference>
<evidence type="ECO:0000256" key="1">
    <source>
        <dbReference type="ARBA" id="ARBA00022723"/>
    </source>
</evidence>
<proteinExistence type="predicted"/>
<evidence type="ECO:0000313" key="5">
    <source>
        <dbReference type="EMBL" id="MQM26720.1"/>
    </source>
</evidence>
<dbReference type="InterPro" id="IPR011330">
    <property type="entry name" value="Glyco_hydro/deAcase_b/a-brl"/>
</dbReference>
<accession>A0A6L5GAX7</accession>
<dbReference type="GO" id="GO:0005975">
    <property type="term" value="P:carbohydrate metabolic process"/>
    <property type="evidence" value="ECO:0007669"/>
    <property type="project" value="InterPro"/>
</dbReference>
<dbReference type="SUPFAM" id="SSF88713">
    <property type="entry name" value="Glycoside hydrolase/deacetylase"/>
    <property type="match status" value="1"/>
</dbReference>
<feature type="chain" id="PRO_5026956631" evidence="3">
    <location>
        <begin position="35"/>
        <end position="362"/>
    </location>
</feature>
<gene>
    <name evidence="5" type="ORF">GFD30_14240</name>
</gene>
<dbReference type="GO" id="GO:0046872">
    <property type="term" value="F:metal ion binding"/>
    <property type="evidence" value="ECO:0007669"/>
    <property type="project" value="UniProtKB-KW"/>
</dbReference>
<dbReference type="PROSITE" id="PS51677">
    <property type="entry name" value="NODB"/>
    <property type="match status" value="1"/>
</dbReference>
<evidence type="ECO:0000313" key="6">
    <source>
        <dbReference type="Proteomes" id="UP000477750"/>
    </source>
</evidence>
<reference evidence="5 6" key="1">
    <citation type="submission" date="2019-10" db="EMBL/GenBank/DDBJ databases">
        <title>Glycomyces albidus sp. nov., a novel actinomycete isolated from rhizosphere soil of wheat (Triticum aestivum L.).</title>
        <authorList>
            <person name="Qian L."/>
        </authorList>
    </citation>
    <scope>NUCLEOTIDE SEQUENCE [LARGE SCALE GENOMIC DNA]</scope>
    <source>
        <strain evidence="5 6">NEAU-7082</strain>
    </source>
</reference>
<keyword evidence="3" id="KW-0732">Signal</keyword>
<evidence type="ECO:0000256" key="3">
    <source>
        <dbReference type="SAM" id="SignalP"/>
    </source>
</evidence>
<organism evidence="5 6">
    <name type="scientific">Glycomyces albidus</name>
    <dbReference type="NCBI Taxonomy" id="2656774"/>
    <lineage>
        <taxon>Bacteria</taxon>
        <taxon>Bacillati</taxon>
        <taxon>Actinomycetota</taxon>
        <taxon>Actinomycetes</taxon>
        <taxon>Glycomycetales</taxon>
        <taxon>Glycomycetaceae</taxon>
        <taxon>Glycomyces</taxon>
    </lineage>
</organism>
<dbReference type="InterPro" id="IPR035992">
    <property type="entry name" value="Ricin_B-like_lectins"/>
</dbReference>
<comment type="caution">
    <text evidence="5">The sequence shown here is derived from an EMBL/GenBank/DDBJ whole genome shotgun (WGS) entry which is preliminary data.</text>
</comment>
<dbReference type="Pfam" id="PF01522">
    <property type="entry name" value="Polysacc_deac_1"/>
    <property type="match status" value="1"/>
</dbReference>
<dbReference type="PANTHER" id="PTHR10587">
    <property type="entry name" value="GLYCOSYL TRANSFERASE-RELATED"/>
    <property type="match status" value="1"/>
</dbReference>
<protein>
    <submittedName>
        <fullName evidence="5">Polysaccharide deacetylase family protein</fullName>
    </submittedName>
</protein>
<name>A0A6L5GAX7_9ACTN</name>
<evidence type="ECO:0000259" key="4">
    <source>
        <dbReference type="PROSITE" id="PS51677"/>
    </source>
</evidence>
<dbReference type="PANTHER" id="PTHR10587:SF133">
    <property type="entry name" value="CHITIN DEACETYLASE 1-RELATED"/>
    <property type="match status" value="1"/>
</dbReference>
<evidence type="ECO:0000256" key="2">
    <source>
        <dbReference type="ARBA" id="ARBA00022801"/>
    </source>
</evidence>
<dbReference type="InterPro" id="IPR000772">
    <property type="entry name" value="Ricin_B_lectin"/>
</dbReference>
<dbReference type="GO" id="GO:0016020">
    <property type="term" value="C:membrane"/>
    <property type="evidence" value="ECO:0007669"/>
    <property type="project" value="TreeGrafter"/>
</dbReference>
<dbReference type="RefSeq" id="WP_153025879.1">
    <property type="nucleotide sequence ID" value="NZ_WIAO01000016.1"/>
</dbReference>
<dbReference type="CDD" id="cd10953">
    <property type="entry name" value="CE4_SlAXE_like"/>
    <property type="match status" value="1"/>
</dbReference>
<dbReference type="Gene3D" id="2.80.10.50">
    <property type="match status" value="1"/>
</dbReference>
<feature type="domain" description="NodB homology" evidence="4">
    <location>
        <begin position="39"/>
        <end position="215"/>
    </location>
</feature>
<dbReference type="PROSITE" id="PS50231">
    <property type="entry name" value="RICIN_B_LECTIN"/>
    <property type="match status" value="1"/>
</dbReference>
<dbReference type="SUPFAM" id="SSF50370">
    <property type="entry name" value="Ricin B-like lectins"/>
    <property type="match status" value="1"/>
</dbReference>
<dbReference type="CDD" id="cd23418">
    <property type="entry name" value="beta-trefoil_Ricin_XLN-like"/>
    <property type="match status" value="1"/>
</dbReference>
<dbReference type="InterPro" id="IPR050248">
    <property type="entry name" value="Polysacc_deacetylase_ArnD"/>
</dbReference>